<dbReference type="SUPFAM" id="SSF48264">
    <property type="entry name" value="Cytochrome P450"/>
    <property type="match status" value="1"/>
</dbReference>
<keyword evidence="11 14" id="KW-0503">Monooxygenase</keyword>
<evidence type="ECO:0000256" key="6">
    <source>
        <dbReference type="ARBA" id="ARBA00022692"/>
    </source>
</evidence>
<dbReference type="FunFam" id="1.10.630.10:FF:000055">
    <property type="entry name" value="Cytochrome P450 71A26"/>
    <property type="match status" value="1"/>
</dbReference>
<feature type="region of interest" description="Disordered" evidence="15">
    <location>
        <begin position="1"/>
        <end position="21"/>
    </location>
</feature>
<dbReference type="Gramene" id="PUZ46268">
    <property type="protein sequence ID" value="PUZ46268"/>
    <property type="gene ID" value="GQ55_7G043500"/>
</dbReference>
<protein>
    <submittedName>
        <fullName evidence="16">Uncharacterized protein</fullName>
    </submittedName>
</protein>
<dbReference type="PRINTS" id="PR00463">
    <property type="entry name" value="EP450I"/>
</dbReference>
<dbReference type="PANTHER" id="PTHR47955:SF14">
    <property type="entry name" value="OS01G0543600 PROTEIN"/>
    <property type="match status" value="1"/>
</dbReference>
<evidence type="ECO:0000313" key="16">
    <source>
        <dbReference type="EMBL" id="PUZ46268.1"/>
    </source>
</evidence>
<dbReference type="PROSITE" id="PS00086">
    <property type="entry name" value="CYTOCHROME_P450"/>
    <property type="match status" value="1"/>
</dbReference>
<evidence type="ECO:0000256" key="9">
    <source>
        <dbReference type="ARBA" id="ARBA00023002"/>
    </source>
</evidence>
<keyword evidence="6" id="KW-0812">Transmembrane</keyword>
<organism evidence="16 17">
    <name type="scientific">Panicum hallii var. hallii</name>
    <dbReference type="NCBI Taxonomy" id="1504633"/>
    <lineage>
        <taxon>Eukaryota</taxon>
        <taxon>Viridiplantae</taxon>
        <taxon>Streptophyta</taxon>
        <taxon>Embryophyta</taxon>
        <taxon>Tracheophyta</taxon>
        <taxon>Spermatophyta</taxon>
        <taxon>Magnoliopsida</taxon>
        <taxon>Liliopsida</taxon>
        <taxon>Poales</taxon>
        <taxon>Poaceae</taxon>
        <taxon>PACMAD clade</taxon>
        <taxon>Panicoideae</taxon>
        <taxon>Panicodae</taxon>
        <taxon>Paniceae</taxon>
        <taxon>Panicinae</taxon>
        <taxon>Panicum</taxon>
        <taxon>Panicum sect. Panicum</taxon>
    </lineage>
</organism>
<dbReference type="InterPro" id="IPR002401">
    <property type="entry name" value="Cyt_P450_E_grp-I"/>
</dbReference>
<keyword evidence="9 14" id="KW-0560">Oxidoreductase</keyword>
<dbReference type="InterPro" id="IPR036396">
    <property type="entry name" value="Cyt_P450_sf"/>
</dbReference>
<evidence type="ECO:0000256" key="3">
    <source>
        <dbReference type="ARBA" id="ARBA00005179"/>
    </source>
</evidence>
<dbReference type="STRING" id="1504633.A0A2T7CSG0"/>
<keyword evidence="7 13" id="KW-0479">Metal-binding</keyword>
<dbReference type="GO" id="GO:0016705">
    <property type="term" value="F:oxidoreductase activity, acting on paired donors, with incorporation or reduction of molecular oxygen"/>
    <property type="evidence" value="ECO:0007669"/>
    <property type="project" value="InterPro"/>
</dbReference>
<dbReference type="GO" id="GO:0004497">
    <property type="term" value="F:monooxygenase activity"/>
    <property type="evidence" value="ECO:0007669"/>
    <property type="project" value="UniProtKB-KW"/>
</dbReference>
<feature type="binding site" description="axial binding residue" evidence="13">
    <location>
        <position position="462"/>
    </location>
    <ligand>
        <name>heme</name>
        <dbReference type="ChEBI" id="CHEBI:30413"/>
    </ligand>
    <ligandPart>
        <name>Fe</name>
        <dbReference type="ChEBI" id="CHEBI:18248"/>
    </ligandPart>
</feature>
<name>A0A2T7CSG0_9POAL</name>
<comment type="cofactor">
    <cofactor evidence="1 13">
        <name>heme</name>
        <dbReference type="ChEBI" id="CHEBI:30413"/>
    </cofactor>
</comment>
<dbReference type="Pfam" id="PF00067">
    <property type="entry name" value="p450"/>
    <property type="match status" value="1"/>
</dbReference>
<evidence type="ECO:0000256" key="7">
    <source>
        <dbReference type="ARBA" id="ARBA00022723"/>
    </source>
</evidence>
<keyword evidence="8" id="KW-1133">Transmembrane helix</keyword>
<dbReference type="GO" id="GO:0016020">
    <property type="term" value="C:membrane"/>
    <property type="evidence" value="ECO:0007669"/>
    <property type="project" value="UniProtKB-SubCell"/>
</dbReference>
<dbReference type="PRINTS" id="PR00385">
    <property type="entry name" value="P450"/>
</dbReference>
<evidence type="ECO:0000256" key="12">
    <source>
        <dbReference type="ARBA" id="ARBA00023136"/>
    </source>
</evidence>
<evidence type="ECO:0000256" key="14">
    <source>
        <dbReference type="RuleBase" id="RU000461"/>
    </source>
</evidence>
<keyword evidence="12" id="KW-0472">Membrane</keyword>
<keyword evidence="17" id="KW-1185">Reference proteome</keyword>
<evidence type="ECO:0000256" key="13">
    <source>
        <dbReference type="PIRSR" id="PIRSR602401-1"/>
    </source>
</evidence>
<evidence type="ECO:0000256" key="10">
    <source>
        <dbReference type="ARBA" id="ARBA00023004"/>
    </source>
</evidence>
<evidence type="ECO:0000256" key="5">
    <source>
        <dbReference type="ARBA" id="ARBA00022617"/>
    </source>
</evidence>
<evidence type="ECO:0000313" key="17">
    <source>
        <dbReference type="Proteomes" id="UP000244336"/>
    </source>
</evidence>
<sequence>MAQALAQSGLHEQPGTASSSQVPPLVVPLLVICPLLLLLARFATTAKPATPREKLLAELPSPPSRFPVIGHLHLVGSLPHVSLRDLAAKHGRDGLMLLRLGSVPTLVVSSPRAAQAVLRTHDHVFASWPGSAVTDILFYGSSDIAFSPYGEHWRNIRKIVTTQLLTVKKVRSYRFIREHEVRLVMEKIGETSAIGKAVDLSGLLPFFTNDIMCTIVSGKLFKEEGRNKLFRELTDANSKLLGGFNLEDYFPSMARLGVVRRVVCAKAEKVIKRWGNFLDTLIDGHVSKSLVNHGDGKISDYIDVLLSVEQEYGLTRDNIKAILVDMFQAGTDTSSIVLDFAMAKLIQKPWLMTKLQAEVRRTVPRGNHMVTEDDQRDAPATPTPCALVPHLCLADCDIQGYTIPAGTRVLINGWAISRDASSWERADEFVPERFMEGSSTATADYNGNDFLFLPFGSGRRMCPGMNFAISTIEIMLANLMYRFDWKLPAGSMNVDMTESFGVTVPGRRRSSLSRYSHHTSCFFT</sequence>
<dbReference type="InterPro" id="IPR017972">
    <property type="entry name" value="Cyt_P450_CS"/>
</dbReference>
<dbReference type="Proteomes" id="UP000244336">
    <property type="component" value="Chromosome 7"/>
</dbReference>
<dbReference type="GO" id="GO:0020037">
    <property type="term" value="F:heme binding"/>
    <property type="evidence" value="ECO:0007669"/>
    <property type="project" value="InterPro"/>
</dbReference>
<dbReference type="AlphaFoldDB" id="A0A2T7CSG0"/>
<dbReference type="PANTHER" id="PTHR47955">
    <property type="entry name" value="CYTOCHROME P450 FAMILY 71 PROTEIN"/>
    <property type="match status" value="1"/>
</dbReference>
<reference evidence="16 17" key="1">
    <citation type="submission" date="2018-04" db="EMBL/GenBank/DDBJ databases">
        <title>WGS assembly of Panicum hallii var. hallii HAL2.</title>
        <authorList>
            <person name="Lovell J."/>
            <person name="Jenkins J."/>
            <person name="Lowry D."/>
            <person name="Mamidi S."/>
            <person name="Sreedasyam A."/>
            <person name="Weng X."/>
            <person name="Barry K."/>
            <person name="Bonette J."/>
            <person name="Campitelli B."/>
            <person name="Daum C."/>
            <person name="Gordon S."/>
            <person name="Gould B."/>
            <person name="Lipzen A."/>
            <person name="MacQueen A."/>
            <person name="Palacio-Mejia J."/>
            <person name="Plott C."/>
            <person name="Shakirov E."/>
            <person name="Shu S."/>
            <person name="Yoshinaga Y."/>
            <person name="Zane M."/>
            <person name="Rokhsar D."/>
            <person name="Grimwood J."/>
            <person name="Schmutz J."/>
            <person name="Juenger T."/>
        </authorList>
    </citation>
    <scope>NUCLEOTIDE SEQUENCE [LARGE SCALE GENOMIC DNA]</scope>
    <source>
        <strain evidence="17">cv. HAL2</strain>
    </source>
</reference>
<evidence type="ECO:0000256" key="8">
    <source>
        <dbReference type="ARBA" id="ARBA00022989"/>
    </source>
</evidence>
<dbReference type="EMBL" id="CM009755">
    <property type="protein sequence ID" value="PUZ46268.1"/>
    <property type="molecule type" value="Genomic_DNA"/>
</dbReference>
<gene>
    <name evidence="16" type="ORF">GQ55_7G043500</name>
</gene>
<dbReference type="InterPro" id="IPR001128">
    <property type="entry name" value="Cyt_P450"/>
</dbReference>
<evidence type="ECO:0000256" key="4">
    <source>
        <dbReference type="ARBA" id="ARBA00010617"/>
    </source>
</evidence>
<evidence type="ECO:0000256" key="15">
    <source>
        <dbReference type="SAM" id="MobiDB-lite"/>
    </source>
</evidence>
<keyword evidence="5 13" id="KW-0349">Heme</keyword>
<dbReference type="CDD" id="cd11072">
    <property type="entry name" value="CYP71-like"/>
    <property type="match status" value="1"/>
</dbReference>
<comment type="pathway">
    <text evidence="3">Secondary metabolite biosynthesis.</text>
</comment>
<comment type="similarity">
    <text evidence="4 14">Belongs to the cytochrome P450 family.</text>
</comment>
<keyword evidence="10 13" id="KW-0408">Iron</keyword>
<evidence type="ECO:0000256" key="2">
    <source>
        <dbReference type="ARBA" id="ARBA00004370"/>
    </source>
</evidence>
<evidence type="ECO:0000256" key="1">
    <source>
        <dbReference type="ARBA" id="ARBA00001971"/>
    </source>
</evidence>
<evidence type="ECO:0000256" key="11">
    <source>
        <dbReference type="ARBA" id="ARBA00023033"/>
    </source>
</evidence>
<proteinExistence type="inferred from homology"/>
<dbReference type="Gene3D" id="1.10.630.10">
    <property type="entry name" value="Cytochrome P450"/>
    <property type="match status" value="1"/>
</dbReference>
<comment type="subcellular location">
    <subcellularLocation>
        <location evidence="2">Membrane</location>
    </subcellularLocation>
</comment>
<accession>A0A2T7CSG0</accession>
<dbReference type="OrthoDB" id="680185at2759"/>
<dbReference type="GO" id="GO:0005506">
    <property type="term" value="F:iron ion binding"/>
    <property type="evidence" value="ECO:0007669"/>
    <property type="project" value="InterPro"/>
</dbReference>